<organism evidence="3 4">
    <name type="scientific">Acidithiobacillus ferrooxidans (strain ATCC 23270 / DSM 14882 / CIP 104768 / NCIMB 8455)</name>
    <name type="common">Ferrobacillus ferrooxidans (strain ATCC 23270)</name>
    <dbReference type="NCBI Taxonomy" id="243159"/>
    <lineage>
        <taxon>Bacteria</taxon>
        <taxon>Pseudomonadati</taxon>
        <taxon>Pseudomonadota</taxon>
        <taxon>Acidithiobacillia</taxon>
        <taxon>Acidithiobacillales</taxon>
        <taxon>Acidithiobacillaceae</taxon>
        <taxon>Acidithiobacillus</taxon>
    </lineage>
</organism>
<name>B7J8Q8_ACIF2</name>
<reference evidence="3 4" key="1">
    <citation type="journal article" date="2008" name="BMC Genomics">
        <title>Acidithiobacillus ferrooxidans metabolism: from genome sequence to industrial applications.</title>
        <authorList>
            <person name="Valdes J."/>
            <person name="Pedroso I."/>
            <person name="Quatrini R."/>
            <person name="Dodson R.J."/>
            <person name="Tettelin H."/>
            <person name="Blake R.II."/>
            <person name="Eisen J.A."/>
            <person name="Holmes D.S."/>
        </authorList>
    </citation>
    <scope>NUCLEOTIDE SEQUENCE [LARGE SCALE GENOMIC DNA]</scope>
    <source>
        <strain evidence="4">ATCC 23270 / DSM 14882 / CIP 104768 / NCIMB 8455</strain>
    </source>
</reference>
<dbReference type="PaxDb" id="243159-AFE_1226"/>
<evidence type="ECO:0000259" key="2">
    <source>
        <dbReference type="Pfam" id="PF13476"/>
    </source>
</evidence>
<dbReference type="eggNOG" id="COG0419">
    <property type="taxonomic scope" value="Bacteria"/>
</dbReference>
<sequence length="875" mass="98381">MQIERLEMEQVRRFREPLVIENLGPGLNLFAGPNEVGKSSIVRAIRAAFLERYRSTKVEDLGTWGVHNVAPAVKIHFRWNGQPCILEKQFLGKKTCSLKMGDETLTGEDAEDRLAQLLGFTLAAKGGIRDEQLGVPGVLWIEQGRGHELEDAVRASVDHLRSALPQSMESLGSRHGDAVASAVSRQLSELLTASGKPRGDYSALLSAIDVLQNDMAETRGRIASYREQVDELGLLRAAHHQDIQNKPWAQLRAQAEAVQHRLKTALECAAQLKTLENELGRLRSQAELLANHQKQHKMAEEEAARIALDLERCKTTAEAVDARIEGLREADRAAKATWETAREQEQRARQMQEIHAQQQEAVDLRASLGEKQARLEQAQARETRLATAGAWLNSQHLDSEGLAALRVLEQQIRENQIRLERFATKMHYRLESGIQMHIGSTTIDGEGEWSISKPVQIRIPDVGTLELSPGEEALSNLDQQQAALQHEWTMKLAESHVESLSEAERLWATIQREQAQSEQDRFMVKSLAPEGIEALARLIATGRERLGYLEQSLSSTTLPTETVSLDEARENREMAEQHWRLQTELLHAAETEQAGLVTEMQMLQANHAKQQALIDETAPLFPQWMESTRLLDAQQGDNLLQQNRLREQLSREDPEMLQQDADRYLKSAEIAETRHRERAERMARLEAQLETSNAQGLEERLAEQETDLAAKERRARQLRVRADGLLLLSGLIEGHRDALLQKLQAPLQARVDHYLRLWSPGARLQLGTDLEPVEIHRERGLLGVESASFSALSFGAREQVALLMRLAYADVLKEAGRPTLIILDDVLAHSDIMRLNAMKRILNDAAKRHQILLLTCHEEDWADMGVSMRSIGSVA</sequence>
<dbReference type="AlphaFoldDB" id="B7J8Q8"/>
<dbReference type="GeneID" id="65282303"/>
<dbReference type="PANTHER" id="PTHR32114:SF2">
    <property type="entry name" value="ABC TRANSPORTER ABCH.3"/>
    <property type="match status" value="1"/>
</dbReference>
<evidence type="ECO:0000313" key="3">
    <source>
        <dbReference type="EMBL" id="ACK77944.1"/>
    </source>
</evidence>
<dbReference type="SUPFAM" id="SSF52540">
    <property type="entry name" value="P-loop containing nucleoside triphosphate hydrolases"/>
    <property type="match status" value="1"/>
</dbReference>
<dbReference type="GO" id="GO:0006302">
    <property type="term" value="P:double-strand break repair"/>
    <property type="evidence" value="ECO:0007669"/>
    <property type="project" value="InterPro"/>
</dbReference>
<dbReference type="EMBL" id="CP001219">
    <property type="protein sequence ID" value="ACK77944.1"/>
    <property type="molecule type" value="Genomic_DNA"/>
</dbReference>
<feature type="coiled-coil region" evidence="1">
    <location>
        <begin position="265"/>
        <end position="381"/>
    </location>
</feature>
<keyword evidence="1" id="KW-0175">Coiled coil</keyword>
<evidence type="ECO:0000256" key="1">
    <source>
        <dbReference type="SAM" id="Coils"/>
    </source>
</evidence>
<evidence type="ECO:0000313" key="4">
    <source>
        <dbReference type="Proteomes" id="UP000001362"/>
    </source>
</evidence>
<dbReference type="Gene3D" id="3.40.50.300">
    <property type="entry name" value="P-loop containing nucleotide triphosphate hydrolases"/>
    <property type="match status" value="2"/>
</dbReference>
<dbReference type="GO" id="GO:0016887">
    <property type="term" value="F:ATP hydrolysis activity"/>
    <property type="evidence" value="ECO:0007669"/>
    <property type="project" value="InterPro"/>
</dbReference>
<feature type="domain" description="Rad50/SbcC-type AAA" evidence="2">
    <location>
        <begin position="5"/>
        <end position="61"/>
    </location>
</feature>
<proteinExistence type="predicted"/>
<dbReference type="STRING" id="243159.AFE_1226"/>
<accession>B7J8Q8</accession>
<dbReference type="HOGENOM" id="CLU_015046_0_0_6"/>
<feature type="coiled-coil region" evidence="1">
    <location>
        <begin position="668"/>
        <end position="721"/>
    </location>
</feature>
<dbReference type="InterPro" id="IPR027417">
    <property type="entry name" value="P-loop_NTPase"/>
</dbReference>
<dbReference type="Pfam" id="PF13476">
    <property type="entry name" value="AAA_23"/>
    <property type="match status" value="1"/>
</dbReference>
<dbReference type="InterPro" id="IPR038729">
    <property type="entry name" value="Rad50/SbcC_AAA"/>
</dbReference>
<gene>
    <name evidence="3" type="ordered locus">AFE_1226</name>
</gene>
<dbReference type="KEGG" id="afr:AFE_1226"/>
<protein>
    <submittedName>
        <fullName evidence="3">GTP-binding protein</fullName>
    </submittedName>
</protein>
<keyword evidence="4" id="KW-1185">Reference proteome</keyword>
<dbReference type="PANTHER" id="PTHR32114">
    <property type="entry name" value="ABC TRANSPORTER ABCH.3"/>
    <property type="match status" value="1"/>
</dbReference>
<dbReference type="Proteomes" id="UP000001362">
    <property type="component" value="Chromosome"/>
</dbReference>
<dbReference type="RefSeq" id="WP_012606898.1">
    <property type="nucleotide sequence ID" value="NC_011761.1"/>
</dbReference>